<sequence>MCDTSARVRIREFERDWYRKALVALQEQLGVLADEKEDQPHNAVWMLACDALDRRRLAEAAAEAGLLTDLFEAEE</sequence>
<comment type="caution">
    <text evidence="1">The sequence shown here is derived from an EMBL/GenBank/DDBJ whole genome shotgun (WGS) entry which is preliminary data.</text>
</comment>
<organism evidence="1">
    <name type="scientific">marine sediment metagenome</name>
    <dbReference type="NCBI Taxonomy" id="412755"/>
    <lineage>
        <taxon>unclassified sequences</taxon>
        <taxon>metagenomes</taxon>
        <taxon>ecological metagenomes</taxon>
    </lineage>
</organism>
<evidence type="ECO:0000313" key="1">
    <source>
        <dbReference type="EMBL" id="KKM25875.1"/>
    </source>
</evidence>
<name>A0A0F9LEJ9_9ZZZZ</name>
<dbReference type="AlphaFoldDB" id="A0A0F9LEJ9"/>
<accession>A0A0F9LEJ9</accession>
<protein>
    <submittedName>
        <fullName evidence="1">Uncharacterized protein</fullName>
    </submittedName>
</protein>
<proteinExistence type="predicted"/>
<dbReference type="EMBL" id="LAZR01012623">
    <property type="protein sequence ID" value="KKM25875.1"/>
    <property type="molecule type" value="Genomic_DNA"/>
</dbReference>
<reference evidence="1" key="1">
    <citation type="journal article" date="2015" name="Nature">
        <title>Complex archaea that bridge the gap between prokaryotes and eukaryotes.</title>
        <authorList>
            <person name="Spang A."/>
            <person name="Saw J.H."/>
            <person name="Jorgensen S.L."/>
            <person name="Zaremba-Niedzwiedzka K."/>
            <person name="Martijn J."/>
            <person name="Lind A.E."/>
            <person name="van Eijk R."/>
            <person name="Schleper C."/>
            <person name="Guy L."/>
            <person name="Ettema T.J."/>
        </authorList>
    </citation>
    <scope>NUCLEOTIDE SEQUENCE</scope>
</reference>
<gene>
    <name evidence="1" type="ORF">LCGC14_1590580</name>
</gene>